<organism evidence="4">
    <name type="scientific">hydrocarbon metagenome</name>
    <dbReference type="NCBI Taxonomy" id="938273"/>
    <lineage>
        <taxon>unclassified sequences</taxon>
        <taxon>metagenomes</taxon>
        <taxon>ecological metagenomes</taxon>
    </lineage>
</organism>
<gene>
    <name evidence="4" type="ORF">ASZ90_009975</name>
</gene>
<dbReference type="PANTHER" id="PTHR43586">
    <property type="entry name" value="CYSTEINE DESULFURASE"/>
    <property type="match status" value="1"/>
</dbReference>
<dbReference type="PANTHER" id="PTHR43586:SF4">
    <property type="entry name" value="ISOPENICILLIN N EPIMERASE"/>
    <property type="match status" value="1"/>
</dbReference>
<dbReference type="PROSITE" id="PS00595">
    <property type="entry name" value="AA_TRANSFER_CLASS_5"/>
    <property type="match status" value="1"/>
</dbReference>
<sequence length="460" mass="49131">MLPDGVFAAACDLAEDLVSGSGAPFPVCCLQKPDMPDPWPSGAFGTAPASSDIPGTISFCAPPPNHSKTVFMARNPPIIYLNNAATTWPKPPDVLEAARRSLALPVFGSGRTTGSQGEDYITLAREALSRLLAADPPEHVVFTQNATDSLNLLIQGFLAGQEAGCHVLTTALEHNSVLRPLHEWERQHGIRLTIIPFEGCFVSPAAVRAAIEPDTRLMVMNHGSNVLGSVQEIARIGEILHDHGVYFIVDGAQTAGHIPVNLRELPVDAYAFTGHKGLFGLPGVGGFYLRDPEAIAPIRFGGTGTDSFSLLHPREMPERFEAGTHNYPGLAALAAGVDYIMSAGVEAIAAKAERQTGYLIGELRKAPNITIYNDRPSLPIVSFNIQGMENDDVGFILARGYGIIARTGIHCAPLMHRAIDGGVGCVRLSLSWLTTDDECRIAAEAVREIADNAYSQVSSP</sequence>
<keyword evidence="4" id="KW-0808">Transferase</keyword>
<dbReference type="InterPro" id="IPR015421">
    <property type="entry name" value="PyrdxlP-dep_Trfase_major"/>
</dbReference>
<evidence type="ECO:0000256" key="1">
    <source>
        <dbReference type="ARBA" id="ARBA00001933"/>
    </source>
</evidence>
<dbReference type="InterPro" id="IPR020578">
    <property type="entry name" value="Aminotrans_V_PyrdxlP_BS"/>
</dbReference>
<proteinExistence type="predicted"/>
<reference evidence="4" key="1">
    <citation type="journal article" date="2015" name="Proc. Natl. Acad. Sci. U.S.A.">
        <title>Networks of energetic and metabolic interactions define dynamics in microbial communities.</title>
        <authorList>
            <person name="Embree M."/>
            <person name="Liu J.K."/>
            <person name="Al-Bassam M.M."/>
            <person name="Zengler K."/>
        </authorList>
    </citation>
    <scope>NUCLEOTIDE SEQUENCE</scope>
</reference>
<dbReference type="SUPFAM" id="SSF53383">
    <property type="entry name" value="PLP-dependent transferases"/>
    <property type="match status" value="1"/>
</dbReference>
<dbReference type="Pfam" id="PF00266">
    <property type="entry name" value="Aminotran_5"/>
    <property type="match status" value="1"/>
</dbReference>
<accession>A0A0W8FHC4</accession>
<dbReference type="EC" id="2.8.1.7" evidence="4"/>
<keyword evidence="2" id="KW-0663">Pyridoxal phosphate</keyword>
<evidence type="ECO:0000313" key="4">
    <source>
        <dbReference type="EMBL" id="KUG20288.1"/>
    </source>
</evidence>
<comment type="caution">
    <text evidence="4">The sequence shown here is derived from an EMBL/GenBank/DDBJ whole genome shotgun (WGS) entry which is preliminary data.</text>
</comment>
<dbReference type="EMBL" id="LNQE01001207">
    <property type="protein sequence ID" value="KUG20288.1"/>
    <property type="molecule type" value="Genomic_DNA"/>
</dbReference>
<dbReference type="InterPro" id="IPR015422">
    <property type="entry name" value="PyrdxlP-dep_Trfase_small"/>
</dbReference>
<evidence type="ECO:0000259" key="3">
    <source>
        <dbReference type="Pfam" id="PF00266"/>
    </source>
</evidence>
<evidence type="ECO:0000256" key="2">
    <source>
        <dbReference type="ARBA" id="ARBA00022898"/>
    </source>
</evidence>
<dbReference type="InterPro" id="IPR000192">
    <property type="entry name" value="Aminotrans_V_dom"/>
</dbReference>
<name>A0A0W8FHC4_9ZZZZ</name>
<dbReference type="Gene3D" id="3.40.640.10">
    <property type="entry name" value="Type I PLP-dependent aspartate aminotransferase-like (Major domain)"/>
    <property type="match status" value="1"/>
</dbReference>
<comment type="cofactor">
    <cofactor evidence="1">
        <name>pyridoxal 5'-phosphate</name>
        <dbReference type="ChEBI" id="CHEBI:597326"/>
    </cofactor>
</comment>
<feature type="domain" description="Aminotransferase class V" evidence="3">
    <location>
        <begin position="79"/>
        <end position="438"/>
    </location>
</feature>
<dbReference type="Gene3D" id="3.90.1150.10">
    <property type="entry name" value="Aspartate Aminotransferase, domain 1"/>
    <property type="match status" value="1"/>
</dbReference>
<dbReference type="InterPro" id="IPR015424">
    <property type="entry name" value="PyrdxlP-dep_Trfase"/>
</dbReference>
<protein>
    <submittedName>
        <fullName evidence="4">Cysteine desulfurase</fullName>
        <ecNumber evidence="4">2.8.1.7</ecNumber>
    </submittedName>
</protein>
<dbReference type="GO" id="GO:0031071">
    <property type="term" value="F:cysteine desulfurase activity"/>
    <property type="evidence" value="ECO:0007669"/>
    <property type="project" value="UniProtKB-EC"/>
</dbReference>
<dbReference type="AlphaFoldDB" id="A0A0W8FHC4"/>